<dbReference type="InterPro" id="IPR000522">
    <property type="entry name" value="ABC_transptr_permease_BtuC"/>
</dbReference>
<organism evidence="9 10">
    <name type="scientific">Veronia pacifica</name>
    <dbReference type="NCBI Taxonomy" id="1080227"/>
    <lineage>
        <taxon>Bacteria</taxon>
        <taxon>Pseudomonadati</taxon>
        <taxon>Pseudomonadota</taxon>
        <taxon>Gammaproteobacteria</taxon>
        <taxon>Vibrionales</taxon>
        <taxon>Vibrionaceae</taxon>
        <taxon>Veronia</taxon>
    </lineage>
</organism>
<dbReference type="InterPro" id="IPR037294">
    <property type="entry name" value="ABC_BtuC-like"/>
</dbReference>
<evidence type="ECO:0000256" key="1">
    <source>
        <dbReference type="ARBA" id="ARBA00004651"/>
    </source>
</evidence>
<dbReference type="OrthoDB" id="9811721at2"/>
<feature type="transmembrane region" description="Helical" evidence="8">
    <location>
        <begin position="88"/>
        <end position="107"/>
    </location>
</feature>
<dbReference type="GO" id="GO:0022857">
    <property type="term" value="F:transmembrane transporter activity"/>
    <property type="evidence" value="ECO:0007669"/>
    <property type="project" value="InterPro"/>
</dbReference>
<comment type="subcellular location">
    <subcellularLocation>
        <location evidence="1">Cell membrane</location>
        <topology evidence="1">Multi-pass membrane protein</topology>
    </subcellularLocation>
</comment>
<feature type="transmembrane region" description="Helical" evidence="8">
    <location>
        <begin position="386"/>
        <end position="406"/>
    </location>
</feature>
<dbReference type="SUPFAM" id="SSF81345">
    <property type="entry name" value="ABC transporter involved in vitamin B12 uptake, BtuC"/>
    <property type="match status" value="2"/>
</dbReference>
<feature type="transmembrane region" description="Helical" evidence="8">
    <location>
        <begin position="248"/>
        <end position="268"/>
    </location>
</feature>
<dbReference type="PANTHER" id="PTHR30472:SF37">
    <property type="entry name" value="FE(3+) DICITRATE TRANSPORT SYSTEM PERMEASE PROTEIN FECD-RELATED"/>
    <property type="match status" value="1"/>
</dbReference>
<evidence type="ECO:0000256" key="3">
    <source>
        <dbReference type="ARBA" id="ARBA00022448"/>
    </source>
</evidence>
<dbReference type="CDD" id="cd06550">
    <property type="entry name" value="TM_ABC_iron-siderophores_like"/>
    <property type="match status" value="2"/>
</dbReference>
<feature type="transmembrane region" description="Helical" evidence="8">
    <location>
        <begin position="474"/>
        <end position="493"/>
    </location>
</feature>
<keyword evidence="5 8" id="KW-0812">Transmembrane</keyword>
<feature type="transmembrane region" description="Helical" evidence="8">
    <location>
        <begin position="55"/>
        <end position="76"/>
    </location>
</feature>
<comment type="caution">
    <text evidence="9">The sequence shown here is derived from an EMBL/GenBank/DDBJ whole genome shotgun (WGS) entry which is preliminary data.</text>
</comment>
<keyword evidence="3" id="KW-0813">Transport</keyword>
<gene>
    <name evidence="9" type="ORF">A8L45_00815</name>
</gene>
<feature type="transmembrane region" description="Helical" evidence="8">
    <location>
        <begin position="605"/>
        <end position="626"/>
    </location>
</feature>
<evidence type="ECO:0000256" key="5">
    <source>
        <dbReference type="ARBA" id="ARBA00022692"/>
    </source>
</evidence>
<dbReference type="Pfam" id="PF01032">
    <property type="entry name" value="FecCD"/>
    <property type="match status" value="2"/>
</dbReference>
<dbReference type="AlphaFoldDB" id="A0A1C3ESC1"/>
<dbReference type="NCBIfam" id="NF007866">
    <property type="entry name" value="PRK10577.1-2"/>
    <property type="match status" value="1"/>
</dbReference>
<evidence type="ECO:0000256" key="8">
    <source>
        <dbReference type="SAM" id="Phobius"/>
    </source>
</evidence>
<keyword evidence="10" id="KW-1185">Reference proteome</keyword>
<dbReference type="GO" id="GO:0005886">
    <property type="term" value="C:plasma membrane"/>
    <property type="evidence" value="ECO:0007669"/>
    <property type="project" value="UniProtKB-SubCell"/>
</dbReference>
<feature type="transmembrane region" description="Helical" evidence="8">
    <location>
        <begin position="444"/>
        <end position="462"/>
    </location>
</feature>
<evidence type="ECO:0000256" key="7">
    <source>
        <dbReference type="ARBA" id="ARBA00023136"/>
    </source>
</evidence>
<feature type="transmembrane region" description="Helical" evidence="8">
    <location>
        <begin position="555"/>
        <end position="576"/>
    </location>
</feature>
<feature type="transmembrane region" description="Helical" evidence="8">
    <location>
        <begin position="275"/>
        <end position="297"/>
    </location>
</feature>
<feature type="transmembrane region" description="Helical" evidence="8">
    <location>
        <begin position="113"/>
        <end position="136"/>
    </location>
</feature>
<proteinExistence type="inferred from homology"/>
<dbReference type="Proteomes" id="UP000094936">
    <property type="component" value="Unassembled WGS sequence"/>
</dbReference>
<feature type="transmembrane region" description="Helical" evidence="8">
    <location>
        <begin position="303"/>
        <end position="323"/>
    </location>
</feature>
<feature type="transmembrane region" description="Helical" evidence="8">
    <location>
        <begin position="344"/>
        <end position="366"/>
    </location>
</feature>
<comment type="similarity">
    <text evidence="2">Belongs to the binding-protein-dependent transport system permease family. FecCD subfamily.</text>
</comment>
<feature type="transmembrane region" description="Helical" evidence="8">
    <location>
        <begin position="143"/>
        <end position="165"/>
    </location>
</feature>
<dbReference type="EMBL" id="LYBM01000001">
    <property type="protein sequence ID" value="ODA36177.1"/>
    <property type="molecule type" value="Genomic_DNA"/>
</dbReference>
<evidence type="ECO:0000256" key="6">
    <source>
        <dbReference type="ARBA" id="ARBA00022989"/>
    </source>
</evidence>
<name>A0A1C3ESC1_9GAMM</name>
<protein>
    <submittedName>
        <fullName evidence="9">Fe3+-hydroxamate ABC transporter permease FhuB</fullName>
    </submittedName>
</protein>
<evidence type="ECO:0000256" key="2">
    <source>
        <dbReference type="ARBA" id="ARBA00007935"/>
    </source>
</evidence>
<evidence type="ECO:0000256" key="4">
    <source>
        <dbReference type="ARBA" id="ARBA00022475"/>
    </source>
</evidence>
<evidence type="ECO:0000313" key="9">
    <source>
        <dbReference type="EMBL" id="ODA36177.1"/>
    </source>
</evidence>
<dbReference type="RefSeq" id="WP_068898217.1">
    <property type="nucleotide sequence ID" value="NZ_JBHUIF010000002.1"/>
</dbReference>
<feature type="transmembrane region" description="Helical" evidence="8">
    <location>
        <begin position="632"/>
        <end position="653"/>
    </location>
</feature>
<feature type="transmembrane region" description="Helical" evidence="8">
    <location>
        <begin position="196"/>
        <end position="213"/>
    </location>
</feature>
<accession>A0A1C3ESC1</accession>
<dbReference type="Gene3D" id="1.10.3470.10">
    <property type="entry name" value="ABC transporter involved in vitamin B12 uptake, BtuC"/>
    <property type="match status" value="2"/>
</dbReference>
<feature type="transmembrane region" description="Helical" evidence="8">
    <location>
        <begin position="582"/>
        <end position="598"/>
    </location>
</feature>
<sequence length="659" mass="69643">MRVWFWLIAVACLSFALQLGVNQSQFGLLWPLTSSILNGTIDKDSFEWLTLSDASLPRCLMAAIVGATLGLVGSLFQQLTQNHMVSPLTLGTSSGAWLALVIINVFAPHLTGTFSAFAAMAGGLVAMVLVVTIVGIRNLAGLTLILAGMAVNLLLGALATSIILLNQQYAMNLFIWGAGDLTQNSWEWFYWLLPKLWPVFLIILFAPRLLTLLKIGGDAASGRGLNLGLTYTLLSFIGVWLVSVSITAVGVISFVGLIAPNISRYLGFTSARSELVTSGIIGIILLMLADSLAVYLSQWSLDIIPTGTVTAMVGAPALIYLSLKKISPQDRLSLVLPSGRNVPSPIAIPALIAGLAVLVVVSSCFHPSEQTNIWQLPDDFAWSIRWPRIVTALSAGAGLAAAGVILQRLVYNPLASPDILGVSAGAVLALVLGNLLFGISVHEISPWIALVGSILVLVFLLLLGRKHQYSPSMLILSGISLAAMLDAVVHYSLSRAGEGKFVLLGWLAGSTYRVTSDSALFLAVGVLLLVIISILLSRWLTLISTGRQFASARGLNVSFAFVILLSITGALCAIVTTTMGPVAFVGLLSPHIAVILGARGAVSQLITATLVGALLLLGADFIGQIIAYPAQVAAGTVVSIIGGIYFIILLFSIRQRQAF</sequence>
<feature type="transmembrane region" description="Helical" evidence="8">
    <location>
        <begin position="418"/>
        <end position="438"/>
    </location>
</feature>
<dbReference type="PANTHER" id="PTHR30472">
    <property type="entry name" value="FERRIC ENTEROBACTIN TRANSPORT SYSTEM PERMEASE PROTEIN"/>
    <property type="match status" value="1"/>
</dbReference>
<feature type="transmembrane region" description="Helical" evidence="8">
    <location>
        <begin position="225"/>
        <end position="242"/>
    </location>
</feature>
<feature type="transmembrane region" description="Helical" evidence="8">
    <location>
        <begin position="519"/>
        <end position="543"/>
    </location>
</feature>
<keyword evidence="6 8" id="KW-1133">Transmembrane helix</keyword>
<keyword evidence="4" id="KW-1003">Cell membrane</keyword>
<dbReference type="STRING" id="1080227.A8L45_00815"/>
<keyword evidence="7 8" id="KW-0472">Membrane</keyword>
<dbReference type="GO" id="GO:0033214">
    <property type="term" value="P:siderophore-iron import into cell"/>
    <property type="evidence" value="ECO:0007669"/>
    <property type="project" value="TreeGrafter"/>
</dbReference>
<evidence type="ECO:0000313" key="10">
    <source>
        <dbReference type="Proteomes" id="UP000094936"/>
    </source>
</evidence>
<reference evidence="9 10" key="1">
    <citation type="submission" date="2016-05" db="EMBL/GenBank/DDBJ databases">
        <title>Genomic Taxonomy of the Vibrionaceae.</title>
        <authorList>
            <person name="Gomez-Gil B."/>
            <person name="Enciso-Ibarra J."/>
        </authorList>
    </citation>
    <scope>NUCLEOTIDE SEQUENCE [LARGE SCALE GENOMIC DNA]</scope>
    <source>
        <strain evidence="9 10">CAIM 1920</strain>
    </source>
</reference>